<protein>
    <recommendedName>
        <fullName evidence="2">Surface-adhesin protein E-like domain-containing protein</fullName>
    </recommendedName>
</protein>
<dbReference type="EMBL" id="WNWM01000002">
    <property type="protein sequence ID" value="MUI14653.1"/>
    <property type="molecule type" value="Genomic_DNA"/>
</dbReference>
<dbReference type="RefSeq" id="WP_155710441.1">
    <property type="nucleotide sequence ID" value="NZ_BMWU01000029.1"/>
</dbReference>
<dbReference type="OrthoDB" id="8776126at2"/>
<dbReference type="AlphaFoldDB" id="A0A6I3XJM8"/>
<sequence length="147" mass="15771">MLRAAVFVLCALPPLAHAVTWTKAGSTKDSRVFIDKASVRKGDGKNGEGGRRAWTLESFAKPQTAPDGKQYLSVKALHLYDCNERSVTLQTQSFYPEPMAKGEAVGTYKFEAFDAEQVEPGTRYAVAMNAVCGKGTVARAAAAKTAP</sequence>
<evidence type="ECO:0000256" key="1">
    <source>
        <dbReference type="SAM" id="SignalP"/>
    </source>
</evidence>
<reference evidence="3 4" key="1">
    <citation type="submission" date="2019-11" db="EMBL/GenBank/DDBJ databases">
        <title>Draft Genome Sequences of Six Type Strains of the Genus Massilia.</title>
        <authorList>
            <person name="Miess H."/>
            <person name="Frediansyah A."/>
            <person name="Goeker M."/>
            <person name="Gross H."/>
        </authorList>
    </citation>
    <scope>NUCLEOTIDE SEQUENCE [LARGE SCALE GENOMIC DNA]</scope>
    <source>
        <strain evidence="3 4">DSM 17513</strain>
    </source>
</reference>
<dbReference type="Proteomes" id="UP000431684">
    <property type="component" value="Unassembled WGS sequence"/>
</dbReference>
<name>A0A6I3XJM8_9BURK</name>
<keyword evidence="1" id="KW-0732">Signal</keyword>
<proteinExistence type="predicted"/>
<dbReference type="Pfam" id="PF16747">
    <property type="entry name" value="Adhesin_E"/>
    <property type="match status" value="1"/>
</dbReference>
<evidence type="ECO:0000313" key="4">
    <source>
        <dbReference type="Proteomes" id="UP000431684"/>
    </source>
</evidence>
<keyword evidence="4" id="KW-1185">Reference proteome</keyword>
<feature type="chain" id="PRO_5026071253" description="Surface-adhesin protein E-like domain-containing protein" evidence="1">
    <location>
        <begin position="19"/>
        <end position="147"/>
    </location>
</feature>
<evidence type="ECO:0000313" key="3">
    <source>
        <dbReference type="EMBL" id="MUI14653.1"/>
    </source>
</evidence>
<evidence type="ECO:0000259" key="2">
    <source>
        <dbReference type="Pfam" id="PF16747"/>
    </source>
</evidence>
<gene>
    <name evidence="3" type="ORF">GJV26_19635</name>
</gene>
<feature type="domain" description="Surface-adhesin protein E-like" evidence="2">
    <location>
        <begin position="21"/>
        <end position="133"/>
    </location>
</feature>
<accession>A0A6I3XJM8</accession>
<organism evidence="3 4">
    <name type="scientific">Pseudoduganella dura</name>
    <dbReference type="NCBI Taxonomy" id="321982"/>
    <lineage>
        <taxon>Bacteria</taxon>
        <taxon>Pseudomonadati</taxon>
        <taxon>Pseudomonadota</taxon>
        <taxon>Betaproteobacteria</taxon>
        <taxon>Burkholderiales</taxon>
        <taxon>Oxalobacteraceae</taxon>
        <taxon>Telluria group</taxon>
        <taxon>Pseudoduganella</taxon>
    </lineage>
</organism>
<feature type="signal peptide" evidence="1">
    <location>
        <begin position="1"/>
        <end position="18"/>
    </location>
</feature>
<dbReference type="InterPro" id="IPR031939">
    <property type="entry name" value="Adhesin_E-like"/>
</dbReference>
<comment type="caution">
    <text evidence="3">The sequence shown here is derived from an EMBL/GenBank/DDBJ whole genome shotgun (WGS) entry which is preliminary data.</text>
</comment>